<feature type="domain" description="N-acetyltransferase" evidence="3">
    <location>
        <begin position="8"/>
        <end position="146"/>
    </location>
</feature>
<dbReference type="RefSeq" id="WP_158413828.1">
    <property type="nucleotide sequence ID" value="NZ_CP009552.1"/>
</dbReference>
<evidence type="ECO:0000259" key="3">
    <source>
        <dbReference type="PROSITE" id="PS51186"/>
    </source>
</evidence>
<dbReference type="InterPro" id="IPR000182">
    <property type="entry name" value="GNAT_dom"/>
</dbReference>
<proteinExistence type="predicted"/>
<dbReference type="Pfam" id="PF00583">
    <property type="entry name" value="Acetyltransf_1"/>
    <property type="match status" value="1"/>
</dbReference>
<dbReference type="AlphaFoldDB" id="A0A0A7GIW6"/>
<dbReference type="Proteomes" id="UP000030624">
    <property type="component" value="Chromosome"/>
</dbReference>
<reference evidence="4 5" key="1">
    <citation type="journal article" date="2015" name="Appl. Environ. Microbiol.">
        <title>The Geoglobus acetivorans genome: Fe(III) reduction, acetate utilization, autotrophic growth, and degradation of aromatic compounds in a hyperthermophilic archaeon.</title>
        <authorList>
            <person name="Mardanov A.V."/>
            <person name="Slododkina G.B."/>
            <person name="Slobodkin A.I."/>
            <person name="Beletsky A.V."/>
            <person name="Gavrilov S.N."/>
            <person name="Kublanov I.V."/>
            <person name="Bonch-Osmolovskaya E.A."/>
            <person name="Skryabin K.G."/>
            <person name="Ravin N.V."/>
        </authorList>
    </citation>
    <scope>NUCLEOTIDE SEQUENCE [LARGE SCALE GENOMIC DNA]</scope>
    <source>
        <strain evidence="4 5">SBH6</strain>
    </source>
</reference>
<dbReference type="KEGG" id="gac:GACE_1813"/>
<dbReference type="CDD" id="cd04301">
    <property type="entry name" value="NAT_SF"/>
    <property type="match status" value="1"/>
</dbReference>
<evidence type="ECO:0000256" key="2">
    <source>
        <dbReference type="ARBA" id="ARBA00023315"/>
    </source>
</evidence>
<evidence type="ECO:0000313" key="4">
    <source>
        <dbReference type="EMBL" id="AIY90841.1"/>
    </source>
</evidence>
<dbReference type="STRING" id="565033.GACE_1813"/>
<evidence type="ECO:0000256" key="1">
    <source>
        <dbReference type="ARBA" id="ARBA00022679"/>
    </source>
</evidence>
<protein>
    <submittedName>
        <fullName evidence="4">Ribosomal-protein-S18p-alanine acetyltransferase</fullName>
    </submittedName>
</protein>
<keyword evidence="1 4" id="KW-0808">Transferase</keyword>
<dbReference type="GO" id="GO:0016747">
    <property type="term" value="F:acyltransferase activity, transferring groups other than amino-acyl groups"/>
    <property type="evidence" value="ECO:0007669"/>
    <property type="project" value="InterPro"/>
</dbReference>
<sequence>MVDVLTGYLVREMKDEEVEEIIIAEYEHFGYSVFADLSKTDYSKKVIVCEEDGEIAGFAVLYWDENSFHIGSLIVDNRYRGSGIGKALVDGARKEAFKRGFRKIYADVSVSSSALDFYMSNGFEIEETIKHYYGISKHAFRLSLTV</sequence>
<dbReference type="PANTHER" id="PTHR43877">
    <property type="entry name" value="AMINOALKYLPHOSPHONATE N-ACETYLTRANSFERASE-RELATED-RELATED"/>
    <property type="match status" value="1"/>
</dbReference>
<dbReference type="SUPFAM" id="SSF55729">
    <property type="entry name" value="Acyl-CoA N-acyltransferases (Nat)"/>
    <property type="match status" value="1"/>
</dbReference>
<keyword evidence="2" id="KW-0012">Acyltransferase</keyword>
<dbReference type="HOGENOM" id="CLU_013985_23_0_2"/>
<dbReference type="eggNOG" id="ENOG502N583">
    <property type="taxonomic scope" value="Archaea"/>
</dbReference>
<gene>
    <name evidence="4" type="ORF">GACE_1813</name>
</gene>
<accession>A0A0A7GIW6</accession>
<dbReference type="PROSITE" id="PS51186">
    <property type="entry name" value="GNAT"/>
    <property type="match status" value="1"/>
</dbReference>
<evidence type="ECO:0000313" key="5">
    <source>
        <dbReference type="Proteomes" id="UP000030624"/>
    </source>
</evidence>
<name>A0A0A7GIW6_GEOAI</name>
<dbReference type="GeneID" id="24798390"/>
<dbReference type="InterPro" id="IPR016181">
    <property type="entry name" value="Acyl_CoA_acyltransferase"/>
</dbReference>
<dbReference type="EMBL" id="CP009552">
    <property type="protein sequence ID" value="AIY90841.1"/>
    <property type="molecule type" value="Genomic_DNA"/>
</dbReference>
<dbReference type="Gene3D" id="3.40.630.30">
    <property type="match status" value="1"/>
</dbReference>
<organism evidence="4 5">
    <name type="scientific">Geoglobus acetivorans</name>
    <dbReference type="NCBI Taxonomy" id="565033"/>
    <lineage>
        <taxon>Archaea</taxon>
        <taxon>Methanobacteriati</taxon>
        <taxon>Methanobacteriota</taxon>
        <taxon>Archaeoglobi</taxon>
        <taxon>Archaeoglobales</taxon>
        <taxon>Archaeoglobaceae</taxon>
        <taxon>Geoglobus</taxon>
    </lineage>
</organism>
<dbReference type="InterPro" id="IPR050832">
    <property type="entry name" value="Bact_Acetyltransf"/>
</dbReference>